<proteinExistence type="predicted"/>
<evidence type="ECO:0000256" key="1">
    <source>
        <dbReference type="SAM" id="MobiDB-lite"/>
    </source>
</evidence>
<feature type="non-terminal residue" evidence="3">
    <location>
        <position position="416"/>
    </location>
</feature>
<gene>
    <name evidence="3" type="primary">Ervk9_0</name>
    <name evidence="3" type="ORF">FREGRA_R05572</name>
</gene>
<evidence type="ECO:0000259" key="2">
    <source>
        <dbReference type="Pfam" id="PF19317"/>
    </source>
</evidence>
<dbReference type="InterPro" id="IPR008919">
    <property type="entry name" value="Retrov_capsid_N"/>
</dbReference>
<dbReference type="PANTHER" id="PTHR40389">
    <property type="entry name" value="ENDOGENOUS RETROVIRUS GROUP K MEMBER 24 GAG POLYPROTEIN-RELATED"/>
    <property type="match status" value="1"/>
</dbReference>
<reference evidence="3 4" key="1">
    <citation type="submission" date="2019-09" db="EMBL/GenBank/DDBJ databases">
        <title>Bird 10,000 Genomes (B10K) Project - Family phase.</title>
        <authorList>
            <person name="Zhang G."/>
        </authorList>
    </citation>
    <scope>NUCLEOTIDE SEQUENCE [LARGE SCALE GENOMIC DNA]</scope>
    <source>
        <strain evidence="3">B10K-DU-006-09</strain>
        <tissue evidence="3">Muscle</tissue>
    </source>
</reference>
<dbReference type="InterPro" id="IPR045345">
    <property type="entry name" value="Gag_p24_C"/>
</dbReference>
<dbReference type="InterPro" id="IPR008916">
    <property type="entry name" value="Retrov_capsid_C"/>
</dbReference>
<feature type="region of interest" description="Disordered" evidence="1">
    <location>
        <begin position="1"/>
        <end position="53"/>
    </location>
</feature>
<dbReference type="EMBL" id="VZZT01007357">
    <property type="protein sequence ID" value="NXW11706.1"/>
    <property type="molecule type" value="Genomic_DNA"/>
</dbReference>
<dbReference type="Gene3D" id="1.10.1200.30">
    <property type="match status" value="1"/>
</dbReference>
<feature type="region of interest" description="Disordered" evidence="1">
    <location>
        <begin position="95"/>
        <end position="119"/>
    </location>
</feature>
<feature type="domain" description="Retroviral nucleocapsid Gag protein p24 C-terminal" evidence="2">
    <location>
        <begin position="295"/>
        <end position="364"/>
    </location>
</feature>
<dbReference type="Pfam" id="PF00607">
    <property type="entry name" value="Gag_p24"/>
    <property type="match status" value="1"/>
</dbReference>
<keyword evidence="4" id="KW-1185">Reference proteome</keyword>
<dbReference type="Proteomes" id="UP000563060">
    <property type="component" value="Unassembled WGS sequence"/>
</dbReference>
<comment type="caution">
    <text evidence="3">The sequence shown here is derived from an EMBL/GenBank/DDBJ whole genome shotgun (WGS) entry which is preliminary data.</text>
</comment>
<dbReference type="Gene3D" id="1.10.375.10">
    <property type="entry name" value="Human Immunodeficiency Virus Type 1 Capsid Protein"/>
    <property type="match status" value="1"/>
</dbReference>
<dbReference type="SUPFAM" id="SSF47353">
    <property type="entry name" value="Retrovirus capsid dimerization domain-like"/>
    <property type="match status" value="1"/>
</dbReference>
<sequence length="416" mass="46343">PSCCPDIYPPLPKEVVPPEAVPLPKEEELDDRALKSSPEEELRQLNSQEESELRQWKSQIETLMGNLESRIEKSVSMLETRFKPPRQSVQELFSRQDATLPKPTNMPCAPPEESPLPPYNIPRALPRTVNNRWLGVIRDAILDGEWQAAGAVACPIIVGNGGSHYEQHDWKILQQAKKTVINNGIKSEASQTMLDWIFTADTNSPHDCKNLARLLLTPSQYIIFAHEWRRLAEMEAARPREAQDPLNRITADMITGTGAFSNMTSQLQYPLALFHLSAQLARQAFYAVPDANPVPSFTSVKQGLTEDYTHFVDRLSNALASQADMTEESKQYMFKLLAFDNANAKTKAVLATLPKNADVGDMIEMASRAAQTQQNHTVVHAFAAALQPTTSLLAAAVRKMASQKNATNSHNVVCYR</sequence>
<dbReference type="GO" id="GO:0016032">
    <property type="term" value="P:viral process"/>
    <property type="evidence" value="ECO:0007669"/>
    <property type="project" value="InterPro"/>
</dbReference>
<evidence type="ECO:0000313" key="3">
    <source>
        <dbReference type="EMBL" id="NXW11706.1"/>
    </source>
</evidence>
<dbReference type="PANTHER" id="PTHR40389:SF3">
    <property type="entry name" value="IGE-BINDING PROTEIN"/>
    <property type="match status" value="1"/>
</dbReference>
<organism evidence="3 4">
    <name type="scientific">Fregetta grallaria</name>
    <name type="common">White-bellied storm-petrel</name>
    <name type="synonym">Procellaria grallaria</name>
    <dbReference type="NCBI Taxonomy" id="79628"/>
    <lineage>
        <taxon>Eukaryota</taxon>
        <taxon>Metazoa</taxon>
        <taxon>Chordata</taxon>
        <taxon>Craniata</taxon>
        <taxon>Vertebrata</taxon>
        <taxon>Euteleostomi</taxon>
        <taxon>Archelosauria</taxon>
        <taxon>Archosauria</taxon>
        <taxon>Dinosauria</taxon>
        <taxon>Saurischia</taxon>
        <taxon>Theropoda</taxon>
        <taxon>Coelurosauria</taxon>
        <taxon>Aves</taxon>
        <taxon>Neognathae</taxon>
        <taxon>Neoaves</taxon>
        <taxon>Aequornithes</taxon>
        <taxon>Procellariiformes</taxon>
        <taxon>Hydrobatidae</taxon>
        <taxon>Fregetta</taxon>
    </lineage>
</organism>
<protein>
    <submittedName>
        <fullName evidence="3">GAK9 protein</fullName>
    </submittedName>
</protein>
<feature type="compositionally biased region" description="Pro residues" evidence="1">
    <location>
        <begin position="108"/>
        <end position="119"/>
    </location>
</feature>
<dbReference type="Pfam" id="PF19317">
    <property type="entry name" value="Gag_p24_C"/>
    <property type="match status" value="1"/>
</dbReference>
<dbReference type="SUPFAM" id="SSF47943">
    <property type="entry name" value="Retrovirus capsid protein, N-terminal core domain"/>
    <property type="match status" value="1"/>
</dbReference>
<evidence type="ECO:0000313" key="4">
    <source>
        <dbReference type="Proteomes" id="UP000563060"/>
    </source>
</evidence>
<dbReference type="AlphaFoldDB" id="A0A7L3ZEG3"/>
<feature type="compositionally biased region" description="Basic and acidic residues" evidence="1">
    <location>
        <begin position="31"/>
        <end position="43"/>
    </location>
</feature>
<accession>A0A7L3ZEG3</accession>
<dbReference type="InterPro" id="IPR050195">
    <property type="entry name" value="Primate_lentivir_Gag_pol-like"/>
</dbReference>
<name>A0A7L3ZEG3_FREGA</name>
<feature type="non-terminal residue" evidence="3">
    <location>
        <position position="1"/>
    </location>
</feature>